<organism evidence="2 3">
    <name type="scientific">Nicotiana tabacum</name>
    <name type="common">Common tobacco</name>
    <dbReference type="NCBI Taxonomy" id="4097"/>
    <lineage>
        <taxon>Eukaryota</taxon>
        <taxon>Viridiplantae</taxon>
        <taxon>Streptophyta</taxon>
        <taxon>Embryophyta</taxon>
        <taxon>Tracheophyta</taxon>
        <taxon>Spermatophyta</taxon>
        <taxon>Magnoliopsida</taxon>
        <taxon>eudicotyledons</taxon>
        <taxon>Gunneridae</taxon>
        <taxon>Pentapetalae</taxon>
        <taxon>asterids</taxon>
        <taxon>lamiids</taxon>
        <taxon>Solanales</taxon>
        <taxon>Solanaceae</taxon>
        <taxon>Nicotianoideae</taxon>
        <taxon>Nicotianeae</taxon>
        <taxon>Nicotiana</taxon>
    </lineage>
</organism>
<dbReference type="Proteomes" id="UP000790787">
    <property type="component" value="Chromosome 4"/>
</dbReference>
<proteinExistence type="inferred from homology"/>
<dbReference type="GeneID" id="107802466"/>
<protein>
    <submittedName>
        <fullName evidence="3">Mitochondrial outer membrane protein porin of 36 kDa</fullName>
    </submittedName>
</protein>
<dbReference type="KEGG" id="nta:107802466"/>
<dbReference type="OrthoDB" id="7827681at2759"/>
<reference evidence="3" key="2">
    <citation type="submission" date="2025-08" db="UniProtKB">
        <authorList>
            <consortium name="RefSeq"/>
        </authorList>
    </citation>
    <scope>IDENTIFICATION</scope>
    <source>
        <tissue evidence="3">Leaf</tissue>
    </source>
</reference>
<evidence type="ECO:0000313" key="2">
    <source>
        <dbReference type="Proteomes" id="UP000790787"/>
    </source>
</evidence>
<dbReference type="PANTHER" id="PTHR11743:SF78">
    <property type="entry name" value="MITOCHONDRIAL OUTER MEMBRANE PROTEIN PORIN OF 36 KDA-LIKE"/>
    <property type="match status" value="1"/>
</dbReference>
<dbReference type="AlphaFoldDB" id="A0A1S4AXR6"/>
<name>A0A1S4AXR6_TOBAC</name>
<evidence type="ECO:0000256" key="1">
    <source>
        <dbReference type="ARBA" id="ARBA00009624"/>
    </source>
</evidence>
<gene>
    <name evidence="3" type="primary">LOC107802466</name>
</gene>
<dbReference type="InterPro" id="IPR001925">
    <property type="entry name" value="Porin_Euk"/>
</dbReference>
<dbReference type="Gene3D" id="2.40.160.10">
    <property type="entry name" value="Porin"/>
    <property type="match status" value="1"/>
</dbReference>
<dbReference type="GO" id="GO:0008308">
    <property type="term" value="F:voltage-gated monoatomic anion channel activity"/>
    <property type="evidence" value="ECO:0000318"/>
    <property type="project" value="GO_Central"/>
</dbReference>
<dbReference type="InterPro" id="IPR027246">
    <property type="entry name" value="Porin_Euk/Tom40"/>
</dbReference>
<dbReference type="PANTHER" id="PTHR11743">
    <property type="entry name" value="VOLTAGE-DEPENDENT ANION-SELECTIVE CHANNEL"/>
    <property type="match status" value="1"/>
</dbReference>
<evidence type="ECO:0000313" key="3">
    <source>
        <dbReference type="RefSeq" id="XP_016481461.2"/>
    </source>
</evidence>
<dbReference type="OMA" id="CPGLYFD"/>
<dbReference type="RefSeq" id="XP_016481461.2">
    <property type="nucleotide sequence ID" value="XM_016625975.2"/>
</dbReference>
<dbReference type="STRING" id="4097.A0A1S4AXR6"/>
<sequence length="241" mass="26391">MSKQPGIYSDIGKDATDLLYGDYNMQPPICYHFNWLDWSLNLSGGVRASVPGQEIRTLLKFYLPYQRSNKVELQYLRDYFGYTAGISLTKSPLISFSGVIGNGFFNTGADISIDAETDILAKCDAGLSFNTDILTASLTLSDKADTLRAHAYRQIQPLTHTGIAAELMHQFSSKQTTLTLGAQHSPFPFMLIKARAASDGSLATLFQHDLLSRFCLTIGAEMNVMDAINTASLGVSLSLKV</sequence>
<dbReference type="Pfam" id="PF01459">
    <property type="entry name" value="Porin_3"/>
    <property type="match status" value="1"/>
</dbReference>
<reference evidence="2" key="1">
    <citation type="journal article" date="2014" name="Nat. Commun.">
        <title>The tobacco genome sequence and its comparison with those of tomato and potato.</title>
        <authorList>
            <person name="Sierro N."/>
            <person name="Battey J.N."/>
            <person name="Ouadi S."/>
            <person name="Bakaher N."/>
            <person name="Bovet L."/>
            <person name="Willig A."/>
            <person name="Goepfert S."/>
            <person name="Peitsch M.C."/>
            <person name="Ivanov N.V."/>
        </authorList>
    </citation>
    <scope>NUCLEOTIDE SEQUENCE [LARGE SCALE GENOMIC DNA]</scope>
</reference>
<dbReference type="InterPro" id="IPR023614">
    <property type="entry name" value="Porin_dom_sf"/>
</dbReference>
<dbReference type="RefSeq" id="XP_016481461.1">
    <property type="nucleotide sequence ID" value="XM_016625975.1"/>
</dbReference>
<keyword evidence="2" id="KW-1185">Reference proteome</keyword>
<comment type="similarity">
    <text evidence="1">Belongs to the eukaryotic mitochondrial porin (TC 1.B.8.1) family.</text>
</comment>
<dbReference type="PaxDb" id="4097-A0A1S4AXR6"/>
<accession>A0A1S4AXR6</accession>
<dbReference type="GO" id="GO:0005741">
    <property type="term" value="C:mitochondrial outer membrane"/>
    <property type="evidence" value="ECO:0000318"/>
    <property type="project" value="GO_Central"/>
</dbReference>